<gene>
    <name evidence="1" type="ORF">LOY88_004397</name>
</gene>
<accession>A0ACB8UUE4</accession>
<reference evidence="1" key="1">
    <citation type="journal article" date="2022" name="bioRxiv">
        <title>Population genetic analysis of Ophidiomyces ophidiicola, the causative agent of snake fungal disease, indicates recent introductions to the USA.</title>
        <authorList>
            <person name="Ladner J.T."/>
            <person name="Palmer J.M."/>
            <person name="Ettinger C.L."/>
            <person name="Stajich J.E."/>
            <person name="Farrell T.M."/>
            <person name="Glorioso B.M."/>
            <person name="Lawson B."/>
            <person name="Price S.J."/>
            <person name="Stengle A.G."/>
            <person name="Grear D.A."/>
            <person name="Lorch J.M."/>
        </authorList>
    </citation>
    <scope>NUCLEOTIDE SEQUENCE</scope>
    <source>
        <strain evidence="1">NWHC 24266-5</strain>
    </source>
</reference>
<dbReference type="EMBL" id="JALBCA010000066">
    <property type="protein sequence ID" value="KAI2384874.1"/>
    <property type="molecule type" value="Genomic_DNA"/>
</dbReference>
<sequence>MLARRLSLSLLLPVLSLALPAPPGTKLYYVRNSAGQYLSPYHVEAGRSSAVFVQGTEAASQGYLNGTNQMFQVDSDLPWSMLLAPERYSEWAGAFLAADSATPGFSIEGSQLIWKNDQGQQGWLASTTDASSDQPTRTTGSSITNTNSPQVISGSSISRGDAKPTRVNATTTVDPRLPPGGIKLITPAPTDGTTYVKMGEFATFSWNYTSVKITPSAIDIVAFCSKNQHSYTIAANQSVQETGGVIWDTSVYKTEDTPLLTEIYTLLVYDVAIGPSNFPAGRLAAQQGYRFGIYSPMPYTPLSQSDCVTCLVNGAISGTQQQALFFMFTMVAVTILSFSWFASAFGLFA</sequence>
<organism evidence="1">
    <name type="scientific">Ophidiomyces ophidiicola</name>
    <dbReference type="NCBI Taxonomy" id="1387563"/>
    <lineage>
        <taxon>Eukaryota</taxon>
        <taxon>Fungi</taxon>
        <taxon>Dikarya</taxon>
        <taxon>Ascomycota</taxon>
        <taxon>Pezizomycotina</taxon>
        <taxon>Eurotiomycetes</taxon>
        <taxon>Eurotiomycetidae</taxon>
        <taxon>Onygenales</taxon>
        <taxon>Onygenaceae</taxon>
        <taxon>Ophidiomyces</taxon>
    </lineage>
</organism>
<evidence type="ECO:0000313" key="1">
    <source>
        <dbReference type="EMBL" id="KAI2384874.1"/>
    </source>
</evidence>
<comment type="caution">
    <text evidence="1">The sequence shown here is derived from an EMBL/GenBank/DDBJ whole genome shotgun (WGS) entry which is preliminary data.</text>
</comment>
<proteinExistence type="predicted"/>
<name>A0ACB8UUE4_9EURO</name>
<protein>
    <submittedName>
        <fullName evidence="1">Uncharacterized protein</fullName>
    </submittedName>
</protein>